<name>A0ABU2JFF2_9ACTN</name>
<accession>A0ABU2JFF2</accession>
<reference evidence="2" key="1">
    <citation type="submission" date="2023-07" db="EMBL/GenBank/DDBJ databases">
        <title>30 novel species of actinomycetes from the DSMZ collection.</title>
        <authorList>
            <person name="Nouioui I."/>
        </authorList>
    </citation>
    <scope>NUCLEOTIDE SEQUENCE [LARGE SCALE GENOMIC DNA]</scope>
    <source>
        <strain evidence="2">DSM 44399</strain>
    </source>
</reference>
<keyword evidence="2" id="KW-1185">Reference proteome</keyword>
<dbReference type="Proteomes" id="UP001183176">
    <property type="component" value="Unassembled WGS sequence"/>
</dbReference>
<organism evidence="1 2">
    <name type="scientific">Jatrophihabitans lederbergiae</name>
    <dbReference type="NCBI Taxonomy" id="3075547"/>
    <lineage>
        <taxon>Bacteria</taxon>
        <taxon>Bacillati</taxon>
        <taxon>Actinomycetota</taxon>
        <taxon>Actinomycetes</taxon>
        <taxon>Jatrophihabitantales</taxon>
        <taxon>Jatrophihabitantaceae</taxon>
        <taxon>Jatrophihabitans</taxon>
    </lineage>
</organism>
<gene>
    <name evidence="1" type="ORF">RM423_17545</name>
</gene>
<comment type="caution">
    <text evidence="1">The sequence shown here is derived from an EMBL/GenBank/DDBJ whole genome shotgun (WGS) entry which is preliminary data.</text>
</comment>
<proteinExistence type="predicted"/>
<sequence>MDPLMRRIEALADDGAYAVTFLMPDNQERSVLLRVTDGNVTIPEANLIPGWAADSPSFEAALTAIAAVHAARTLASSGRSQLLDLPGGWDVTLGNVVLSGAGEPNCVSHGGLEETEPARYECPVCGAAALYQVAS</sequence>
<protein>
    <submittedName>
        <fullName evidence="1">Uncharacterized protein</fullName>
    </submittedName>
</protein>
<dbReference type="RefSeq" id="WP_311424341.1">
    <property type="nucleotide sequence ID" value="NZ_JAVREH010000030.1"/>
</dbReference>
<evidence type="ECO:0000313" key="2">
    <source>
        <dbReference type="Proteomes" id="UP001183176"/>
    </source>
</evidence>
<dbReference type="EMBL" id="JAVREH010000030">
    <property type="protein sequence ID" value="MDT0263194.1"/>
    <property type="molecule type" value="Genomic_DNA"/>
</dbReference>
<evidence type="ECO:0000313" key="1">
    <source>
        <dbReference type="EMBL" id="MDT0263194.1"/>
    </source>
</evidence>